<evidence type="ECO:0000256" key="2">
    <source>
        <dbReference type="ARBA" id="ARBA00022803"/>
    </source>
</evidence>
<evidence type="ECO:0000256" key="1">
    <source>
        <dbReference type="ARBA" id="ARBA00022737"/>
    </source>
</evidence>
<dbReference type="GO" id="GO:0006368">
    <property type="term" value="P:transcription elongation by RNA polymerase II"/>
    <property type="evidence" value="ECO:0007669"/>
    <property type="project" value="TreeGrafter"/>
</dbReference>
<dbReference type="AlphaFoldDB" id="A0A1X2GCD8"/>
<dbReference type="PROSITE" id="PS50005">
    <property type="entry name" value="TPR"/>
    <property type="match status" value="2"/>
</dbReference>
<dbReference type="Proteomes" id="UP000242146">
    <property type="component" value="Unassembled WGS sequence"/>
</dbReference>
<feature type="repeat" description="TPR" evidence="3">
    <location>
        <begin position="555"/>
        <end position="588"/>
    </location>
</feature>
<dbReference type="Pfam" id="PF13432">
    <property type="entry name" value="TPR_16"/>
    <property type="match status" value="1"/>
</dbReference>
<dbReference type="InterPro" id="IPR019734">
    <property type="entry name" value="TPR_rpt"/>
</dbReference>
<dbReference type="SUPFAM" id="SSF48452">
    <property type="entry name" value="TPR-like"/>
    <property type="match status" value="2"/>
</dbReference>
<dbReference type="STRING" id="101127.A0A1X2GCD8"/>
<feature type="repeat" description="TPR" evidence="3">
    <location>
        <begin position="361"/>
        <end position="394"/>
    </location>
</feature>
<evidence type="ECO:0000313" key="6">
    <source>
        <dbReference type="Proteomes" id="UP000242146"/>
    </source>
</evidence>
<reference evidence="5 6" key="1">
    <citation type="submission" date="2016-07" db="EMBL/GenBank/DDBJ databases">
        <title>Pervasive Adenine N6-methylation of Active Genes in Fungi.</title>
        <authorList>
            <consortium name="DOE Joint Genome Institute"/>
            <person name="Mondo S.J."/>
            <person name="Dannebaum R.O."/>
            <person name="Kuo R.C."/>
            <person name="Labutti K."/>
            <person name="Haridas S."/>
            <person name="Kuo A."/>
            <person name="Salamov A."/>
            <person name="Ahrendt S.R."/>
            <person name="Lipzen A."/>
            <person name="Sullivan W."/>
            <person name="Andreopoulos W.B."/>
            <person name="Clum A."/>
            <person name="Lindquist E."/>
            <person name="Daum C."/>
            <person name="Ramamoorthy G.K."/>
            <person name="Gryganskyi A."/>
            <person name="Culley D."/>
            <person name="Magnuson J.K."/>
            <person name="James T.Y."/>
            <person name="O'Malley M.A."/>
            <person name="Stajich J.E."/>
            <person name="Spatafora J.W."/>
            <person name="Visel A."/>
            <person name="Grigoriev I.V."/>
        </authorList>
    </citation>
    <scope>NUCLEOTIDE SEQUENCE [LARGE SCALE GENOMIC DNA]</scope>
    <source>
        <strain evidence="5 6">NRRL 3301</strain>
    </source>
</reference>
<name>A0A1X2GCD8_9FUNG</name>
<feature type="compositionally biased region" description="Acidic residues" evidence="4">
    <location>
        <begin position="996"/>
        <end position="1012"/>
    </location>
</feature>
<keyword evidence="2 3" id="KW-0802">TPR repeat</keyword>
<sequence>MSAIAYGYASRPKTIEVPLQHEQVLEVVCDDLPANPTELTDIFNQEKVPLTYYRALAIEYHEQQKMNECITVINAGLDIAGKSPTTQPREKLPLYTLLATLYLGLAKQANTDKKLKEDYLTLATQTLNEADRIHNHYEQSFIIKGHLFLLRNNTKEALRHFDMVLERRNNCVPALVAKANILFQAKNYKSALKIFQQTLMFTNNDSAAAETRLGIAQCYAHLGMIDEAKSAFKLCISKNDTTKAAALVLLSILEQNESKSTNGGPVQQLSLLTHGLQHMQQSHAVDRHNPVTLNLLSNYFFFMNDTDKALAAATRAKEHASNTSILAEAAYQEARTQHKLNNFDAAFLQYQQCLLSNPGHLLARFGLGQIYLQRGEHNLAQESFETVLQAEPECIEGMKILASIYALTDKKQQALGLFNKVLGRTKNDADLLVDLGQLHESKNLTQALTYYLQALELWKEQDANHEVLPELLNNIAALYHRQGDLTKAEEHYGLAIEACEKTTQSEPQQNGAVDRARDTKLTVTYNLGRLYEDQKEPAKAASIYSSIIKEYPTYADAHLRLGVIQQEQGKFTEAIEYYKQVFDVDENDAKAWIMIGGAQTESHDKSSKRSFEKVLKSCDKDDIYTHVALGNYHAGTAREMKSDKLATQREGAYKLAINFYSQALKRDPKNAYAANGLAIVLAENNQTDQARDIFNQVREATPNNPCVWVNLAHVSVELKLYSQAIVMYENALRKFYDFKDCNILLCLARAQFLLGKDEKKTDVMYNALTSTKLARDLQPNDKSIQYNIALVQQQYAQLVSDMPLETRSSSMMQDAIKGLDKSQELFDALIKVPETEHVYYDRKMAEQRRRFGDTLRTQMDRKILEQVQYEEQRESRMRDVKQRQEEREAQRRQEQEDKLRAEQEQRDLVEEERRRFMEKVQEDNRAMVQREMEIKDEEEERKMAKEKRKRHHDLDDGIVDDDEELGQAASDSERPEKIRKKKKLRRKSSLDGTAEQNDDDSDVRENADDDDLMSSRRNNKKFRSKAIIEDSEDDESE</sequence>
<dbReference type="PANTHER" id="PTHR14027:SF2">
    <property type="entry name" value="RNA POLYMERASE-ASSOCIATED PROTEIN CTR9 HOMOLOG"/>
    <property type="match status" value="1"/>
</dbReference>
<comment type="caution">
    <text evidence="5">The sequence shown here is derived from an EMBL/GenBank/DDBJ whole genome shotgun (WGS) entry which is preliminary data.</text>
</comment>
<accession>A0A1X2GCD8</accession>
<protein>
    <submittedName>
        <fullName evidence="5">TPR-like protein</fullName>
    </submittedName>
</protein>
<feature type="compositionally biased region" description="Basic residues" evidence="4">
    <location>
        <begin position="977"/>
        <end position="987"/>
    </location>
</feature>
<keyword evidence="6" id="KW-1185">Reference proteome</keyword>
<dbReference type="OrthoDB" id="343875at2759"/>
<proteinExistence type="predicted"/>
<dbReference type="GO" id="GO:0016593">
    <property type="term" value="C:Cdc73/Paf1 complex"/>
    <property type="evidence" value="ECO:0007669"/>
    <property type="project" value="TreeGrafter"/>
</dbReference>
<dbReference type="SMART" id="SM00028">
    <property type="entry name" value="TPR"/>
    <property type="match status" value="16"/>
</dbReference>
<keyword evidence="1" id="KW-0677">Repeat</keyword>
<dbReference type="InterPro" id="IPR031101">
    <property type="entry name" value="Ctr9"/>
</dbReference>
<evidence type="ECO:0000256" key="3">
    <source>
        <dbReference type="PROSITE-ProRule" id="PRU00339"/>
    </source>
</evidence>
<feature type="compositionally biased region" description="Basic and acidic residues" evidence="4">
    <location>
        <begin position="920"/>
        <end position="933"/>
    </location>
</feature>
<dbReference type="Pfam" id="PF13424">
    <property type="entry name" value="TPR_12"/>
    <property type="match status" value="1"/>
</dbReference>
<dbReference type="Gene3D" id="1.25.40.10">
    <property type="entry name" value="Tetratricopeptide repeat domain"/>
    <property type="match status" value="4"/>
</dbReference>
<feature type="compositionally biased region" description="Acidic residues" evidence="4">
    <location>
        <begin position="956"/>
        <end position="965"/>
    </location>
</feature>
<feature type="region of interest" description="Disordered" evidence="4">
    <location>
        <begin position="869"/>
        <end position="907"/>
    </location>
</feature>
<feature type="region of interest" description="Disordered" evidence="4">
    <location>
        <begin position="920"/>
        <end position="1037"/>
    </location>
</feature>
<dbReference type="Pfam" id="PF14559">
    <property type="entry name" value="TPR_19"/>
    <property type="match status" value="2"/>
</dbReference>
<evidence type="ECO:0000256" key="4">
    <source>
        <dbReference type="SAM" id="MobiDB-lite"/>
    </source>
</evidence>
<gene>
    <name evidence="5" type="ORF">DM01DRAFT_1324918</name>
</gene>
<evidence type="ECO:0000313" key="5">
    <source>
        <dbReference type="EMBL" id="ORX50505.1"/>
    </source>
</evidence>
<organism evidence="5 6">
    <name type="scientific">Hesseltinella vesiculosa</name>
    <dbReference type="NCBI Taxonomy" id="101127"/>
    <lineage>
        <taxon>Eukaryota</taxon>
        <taxon>Fungi</taxon>
        <taxon>Fungi incertae sedis</taxon>
        <taxon>Mucoromycota</taxon>
        <taxon>Mucoromycotina</taxon>
        <taxon>Mucoromycetes</taxon>
        <taxon>Mucorales</taxon>
        <taxon>Cunninghamellaceae</taxon>
        <taxon>Hesseltinella</taxon>
    </lineage>
</organism>
<dbReference type="Pfam" id="PF13181">
    <property type="entry name" value="TPR_8"/>
    <property type="match status" value="1"/>
</dbReference>
<dbReference type="PANTHER" id="PTHR14027">
    <property type="entry name" value="RNA POLYMERASE-ASSOCIATED PROTEIN CTR9"/>
    <property type="match status" value="1"/>
</dbReference>
<dbReference type="PROSITE" id="PS50293">
    <property type="entry name" value="TPR_REGION"/>
    <property type="match status" value="1"/>
</dbReference>
<dbReference type="GO" id="GO:0000993">
    <property type="term" value="F:RNA polymerase II complex binding"/>
    <property type="evidence" value="ECO:0007669"/>
    <property type="project" value="TreeGrafter"/>
</dbReference>
<dbReference type="EMBL" id="MCGT01000023">
    <property type="protein sequence ID" value="ORX50505.1"/>
    <property type="molecule type" value="Genomic_DNA"/>
</dbReference>
<dbReference type="GO" id="GO:0006355">
    <property type="term" value="P:regulation of DNA-templated transcription"/>
    <property type="evidence" value="ECO:0007669"/>
    <property type="project" value="InterPro"/>
</dbReference>
<dbReference type="InterPro" id="IPR011990">
    <property type="entry name" value="TPR-like_helical_dom_sf"/>
</dbReference>